<reference evidence="9 10" key="1">
    <citation type="submission" date="2018-10" db="EMBL/GenBank/DDBJ databases">
        <title>Histidinibacterium lentulum gen. nov., sp. nov., a marine bacterium from the culture broth of Picochlorum sp. 122.</title>
        <authorList>
            <person name="Wang G."/>
        </authorList>
    </citation>
    <scope>NUCLEOTIDE SEQUENCE [LARGE SCALE GENOMIC DNA]</scope>
    <source>
        <strain evidence="9 10">B17</strain>
    </source>
</reference>
<evidence type="ECO:0000313" key="10">
    <source>
        <dbReference type="Proteomes" id="UP000268016"/>
    </source>
</evidence>
<feature type="transmembrane region" description="Helical" evidence="8">
    <location>
        <begin position="171"/>
        <end position="204"/>
    </location>
</feature>
<organism evidence="9 10">
    <name type="scientific">Histidinibacterium lentulum</name>
    <dbReference type="NCBI Taxonomy" id="2480588"/>
    <lineage>
        <taxon>Bacteria</taxon>
        <taxon>Pseudomonadati</taxon>
        <taxon>Pseudomonadota</taxon>
        <taxon>Alphaproteobacteria</taxon>
        <taxon>Rhodobacterales</taxon>
        <taxon>Paracoccaceae</taxon>
        <taxon>Histidinibacterium</taxon>
    </lineage>
</organism>
<dbReference type="Proteomes" id="UP000268016">
    <property type="component" value="Unassembled WGS sequence"/>
</dbReference>
<dbReference type="RefSeq" id="WP_123642079.1">
    <property type="nucleotide sequence ID" value="NZ_ML119084.1"/>
</dbReference>
<evidence type="ECO:0000313" key="9">
    <source>
        <dbReference type="EMBL" id="ROU02555.1"/>
    </source>
</evidence>
<feature type="transmembrane region" description="Helical" evidence="8">
    <location>
        <begin position="210"/>
        <end position="230"/>
    </location>
</feature>
<evidence type="ECO:0000256" key="5">
    <source>
        <dbReference type="ARBA" id="ARBA00022692"/>
    </source>
</evidence>
<dbReference type="InterPro" id="IPR011606">
    <property type="entry name" value="Brnchd-chn_aa_trnsp_permease"/>
</dbReference>
<keyword evidence="4" id="KW-1003">Cell membrane</keyword>
<evidence type="ECO:0000256" key="7">
    <source>
        <dbReference type="ARBA" id="ARBA00023136"/>
    </source>
</evidence>
<comment type="caution">
    <text evidence="9">The sequence shown here is derived from an EMBL/GenBank/DDBJ whole genome shotgun (WGS) entry which is preliminary data.</text>
</comment>
<dbReference type="PANTHER" id="PTHR34979:SF1">
    <property type="entry name" value="INNER MEMBRANE PROTEIN YGAZ"/>
    <property type="match status" value="1"/>
</dbReference>
<dbReference type="PANTHER" id="PTHR34979">
    <property type="entry name" value="INNER MEMBRANE PROTEIN YGAZ"/>
    <property type="match status" value="1"/>
</dbReference>
<keyword evidence="5 8" id="KW-0812">Transmembrane</keyword>
<dbReference type="OrthoDB" id="3579489at2"/>
<feature type="transmembrane region" description="Helical" evidence="8">
    <location>
        <begin position="105"/>
        <end position="123"/>
    </location>
</feature>
<evidence type="ECO:0000256" key="1">
    <source>
        <dbReference type="ARBA" id="ARBA00004651"/>
    </source>
</evidence>
<dbReference type="GO" id="GO:0005886">
    <property type="term" value="C:plasma membrane"/>
    <property type="evidence" value="ECO:0007669"/>
    <property type="project" value="UniProtKB-SubCell"/>
</dbReference>
<feature type="transmembrane region" description="Helical" evidence="8">
    <location>
        <begin position="20"/>
        <end position="39"/>
    </location>
</feature>
<gene>
    <name evidence="9" type="ORF">EAT49_09490</name>
</gene>
<evidence type="ECO:0000256" key="4">
    <source>
        <dbReference type="ARBA" id="ARBA00022475"/>
    </source>
</evidence>
<dbReference type="GO" id="GO:1903785">
    <property type="term" value="P:L-valine transmembrane transport"/>
    <property type="evidence" value="ECO:0007669"/>
    <property type="project" value="TreeGrafter"/>
</dbReference>
<sequence>MIASTVKSAALAGARDGLPFWVVVGPLSVLFGVLATEAGLTLTQTLAMTTLVIAGASQFAALQLMQDGAGFWLILAGALAVNLRMMMYSAALIPWLGPAPLWQRAVASFVMFDQPYALGVLRYEARPAEPVAAKIAYYLGVGLPMAVMWVALSMVGALVGARIPEGFALDFALPITFIALVAPMLKTLAHVAAAATSVVVALALRGMPAGTGLLIAAAAAMAVGATVETVRGRWA</sequence>
<dbReference type="EMBL" id="RDRB01000004">
    <property type="protein sequence ID" value="ROU02555.1"/>
    <property type="molecule type" value="Genomic_DNA"/>
</dbReference>
<dbReference type="Pfam" id="PF03591">
    <property type="entry name" value="AzlC"/>
    <property type="match status" value="1"/>
</dbReference>
<evidence type="ECO:0000256" key="8">
    <source>
        <dbReference type="SAM" id="Phobius"/>
    </source>
</evidence>
<keyword evidence="3" id="KW-0813">Transport</keyword>
<evidence type="ECO:0000256" key="3">
    <source>
        <dbReference type="ARBA" id="ARBA00022448"/>
    </source>
</evidence>
<dbReference type="AlphaFoldDB" id="A0A3N2R4Y6"/>
<comment type="subcellular location">
    <subcellularLocation>
        <location evidence="1">Cell membrane</location>
        <topology evidence="1">Multi-pass membrane protein</topology>
    </subcellularLocation>
</comment>
<keyword evidence="6 8" id="KW-1133">Transmembrane helix</keyword>
<keyword evidence="7 8" id="KW-0472">Membrane</keyword>
<feature type="transmembrane region" description="Helical" evidence="8">
    <location>
        <begin position="135"/>
        <end position="159"/>
    </location>
</feature>
<accession>A0A3N2R4Y6</accession>
<feature type="transmembrane region" description="Helical" evidence="8">
    <location>
        <begin position="71"/>
        <end position="93"/>
    </location>
</feature>
<protein>
    <submittedName>
        <fullName evidence="9">Branched-chain amino acid ABC transporter permease</fullName>
    </submittedName>
</protein>
<keyword evidence="10" id="KW-1185">Reference proteome</keyword>
<comment type="similarity">
    <text evidence="2">Belongs to the AzlC family.</text>
</comment>
<evidence type="ECO:0000256" key="2">
    <source>
        <dbReference type="ARBA" id="ARBA00010735"/>
    </source>
</evidence>
<proteinExistence type="inferred from homology"/>
<evidence type="ECO:0000256" key="6">
    <source>
        <dbReference type="ARBA" id="ARBA00022989"/>
    </source>
</evidence>
<feature type="transmembrane region" description="Helical" evidence="8">
    <location>
        <begin position="46"/>
        <end position="65"/>
    </location>
</feature>
<name>A0A3N2R4Y6_9RHOB</name>